<reference evidence="2 3" key="1">
    <citation type="submission" date="2018-12" db="EMBL/GenBank/DDBJ databases">
        <title>Genome Sequence of Candidatus Viridilinea halotolerans isolated from saline sulfide-rich spring.</title>
        <authorList>
            <person name="Grouzdev D.S."/>
            <person name="Burganskaya E.I."/>
            <person name="Krutkina M.S."/>
            <person name="Sukhacheva M.V."/>
            <person name="Gorlenko V.M."/>
        </authorList>
    </citation>
    <scope>NUCLEOTIDE SEQUENCE [LARGE SCALE GENOMIC DNA]</scope>
    <source>
        <strain evidence="2">Chok-6</strain>
    </source>
</reference>
<evidence type="ECO:0000313" key="2">
    <source>
        <dbReference type="EMBL" id="RRR76278.1"/>
    </source>
</evidence>
<name>A0A426U843_9CHLR</name>
<evidence type="ECO:0000259" key="1">
    <source>
        <dbReference type="Pfam" id="PF13470"/>
    </source>
</evidence>
<dbReference type="Proteomes" id="UP000280307">
    <property type="component" value="Unassembled WGS sequence"/>
</dbReference>
<dbReference type="AlphaFoldDB" id="A0A426U843"/>
<dbReference type="InterPro" id="IPR002716">
    <property type="entry name" value="PIN_dom"/>
</dbReference>
<evidence type="ECO:0000313" key="3">
    <source>
        <dbReference type="Proteomes" id="UP000280307"/>
    </source>
</evidence>
<dbReference type="Gene3D" id="3.40.50.1010">
    <property type="entry name" value="5'-nuclease"/>
    <property type="match status" value="1"/>
</dbReference>
<feature type="domain" description="PIN" evidence="1">
    <location>
        <begin position="2"/>
        <end position="115"/>
    </location>
</feature>
<dbReference type="SUPFAM" id="SSF88723">
    <property type="entry name" value="PIN domain-like"/>
    <property type="match status" value="1"/>
</dbReference>
<dbReference type="EMBL" id="RSAS01000128">
    <property type="protein sequence ID" value="RRR76278.1"/>
    <property type="molecule type" value="Genomic_DNA"/>
</dbReference>
<gene>
    <name evidence="2" type="ORF">EI684_03310</name>
</gene>
<sequence length="141" mass="15238">MRVLIDANILLDLILAREPFANEARAIWIACEQGRCVGFVAAISVTTIWYVGRRQVGFAIARQRVAELLSILRVAPVDALVLQQALASALTDFEDAVQLASALRLGLDAIVTRNSKDFVGATLPILTPAEFLARLAPPKTA</sequence>
<organism evidence="2 3">
    <name type="scientific">Candidatus Viridilinea halotolerans</name>
    <dbReference type="NCBI Taxonomy" id="2491704"/>
    <lineage>
        <taxon>Bacteria</taxon>
        <taxon>Bacillati</taxon>
        <taxon>Chloroflexota</taxon>
        <taxon>Chloroflexia</taxon>
        <taxon>Chloroflexales</taxon>
        <taxon>Chloroflexineae</taxon>
        <taxon>Oscillochloridaceae</taxon>
        <taxon>Candidatus Viridilinea</taxon>
    </lineage>
</organism>
<dbReference type="InterPro" id="IPR029060">
    <property type="entry name" value="PIN-like_dom_sf"/>
</dbReference>
<comment type="caution">
    <text evidence="2">The sequence shown here is derived from an EMBL/GenBank/DDBJ whole genome shotgun (WGS) entry which is preliminary data.</text>
</comment>
<protein>
    <submittedName>
        <fullName evidence="2">PIN domain-containing protein</fullName>
    </submittedName>
</protein>
<proteinExistence type="predicted"/>
<dbReference type="Pfam" id="PF13470">
    <property type="entry name" value="PIN_3"/>
    <property type="match status" value="1"/>
</dbReference>
<accession>A0A426U843</accession>